<evidence type="ECO:0000256" key="2">
    <source>
        <dbReference type="ARBA" id="ARBA00004829"/>
    </source>
</evidence>
<feature type="transmembrane region" description="Helical" evidence="8">
    <location>
        <begin position="81"/>
        <end position="99"/>
    </location>
</feature>
<dbReference type="InterPro" id="IPR017825">
    <property type="entry name" value="Lycopene_cyclase_dom"/>
</dbReference>
<dbReference type="Proteomes" id="UP001157125">
    <property type="component" value="Unassembled WGS sequence"/>
</dbReference>
<comment type="pathway">
    <text evidence="2">Carotenoid biosynthesis.</text>
</comment>
<keyword evidence="4" id="KW-0125">Carotenoid biosynthesis</keyword>
<keyword evidence="3 8" id="KW-0812">Transmembrane</keyword>
<evidence type="ECO:0008006" key="11">
    <source>
        <dbReference type="Google" id="ProtNLM"/>
    </source>
</evidence>
<evidence type="ECO:0000256" key="4">
    <source>
        <dbReference type="ARBA" id="ARBA00022746"/>
    </source>
</evidence>
<comment type="caution">
    <text evidence="9">The sequence shown here is derived from an EMBL/GenBank/DDBJ whole genome shotgun (WGS) entry which is preliminary data.</text>
</comment>
<feature type="transmembrane region" description="Helical" evidence="8">
    <location>
        <begin position="6"/>
        <end position="24"/>
    </location>
</feature>
<evidence type="ECO:0000313" key="10">
    <source>
        <dbReference type="Proteomes" id="UP001157125"/>
    </source>
</evidence>
<gene>
    <name evidence="9" type="ORF">GCM10025876_19030</name>
</gene>
<feature type="transmembrane region" description="Helical" evidence="8">
    <location>
        <begin position="36"/>
        <end position="61"/>
    </location>
</feature>
<dbReference type="EMBL" id="BSUN01000001">
    <property type="protein sequence ID" value="GMA35699.1"/>
    <property type="molecule type" value="Genomic_DNA"/>
</dbReference>
<comment type="subcellular location">
    <subcellularLocation>
        <location evidence="1">Membrane</location>
        <topology evidence="1">Multi-pass membrane protein</topology>
    </subcellularLocation>
</comment>
<sequence>MTHWLYLSALLISIGGLATLDWRYRVALFAEPRRTVLTLLIAVAFFLAWDLVGTGLGIFFIGAGPYQSGILIAPEVPLEEVFFLTLLTYQTLLLWRAFARRREAA</sequence>
<dbReference type="NCBIfam" id="TIGR03462">
    <property type="entry name" value="CarR_dom_SF"/>
    <property type="match status" value="1"/>
</dbReference>
<evidence type="ECO:0000256" key="6">
    <source>
        <dbReference type="ARBA" id="ARBA00023136"/>
    </source>
</evidence>
<evidence type="ECO:0000256" key="8">
    <source>
        <dbReference type="SAM" id="Phobius"/>
    </source>
</evidence>
<evidence type="ECO:0000256" key="7">
    <source>
        <dbReference type="ARBA" id="ARBA00023235"/>
    </source>
</evidence>
<keyword evidence="7" id="KW-0413">Isomerase</keyword>
<organism evidence="9 10">
    <name type="scientific">Demequina litorisediminis</name>
    <dbReference type="NCBI Taxonomy" id="1849022"/>
    <lineage>
        <taxon>Bacteria</taxon>
        <taxon>Bacillati</taxon>
        <taxon>Actinomycetota</taxon>
        <taxon>Actinomycetes</taxon>
        <taxon>Micrococcales</taxon>
        <taxon>Demequinaceae</taxon>
        <taxon>Demequina</taxon>
    </lineage>
</organism>
<dbReference type="RefSeq" id="WP_284328145.1">
    <property type="nucleotide sequence ID" value="NZ_BSUN01000001.1"/>
</dbReference>
<proteinExistence type="predicted"/>
<keyword evidence="10" id="KW-1185">Reference proteome</keyword>
<evidence type="ECO:0000313" key="9">
    <source>
        <dbReference type="EMBL" id="GMA35699.1"/>
    </source>
</evidence>
<name>A0ABQ6IG58_9MICO</name>
<reference evidence="10" key="1">
    <citation type="journal article" date="2019" name="Int. J. Syst. Evol. Microbiol.">
        <title>The Global Catalogue of Microorganisms (GCM) 10K type strain sequencing project: providing services to taxonomists for standard genome sequencing and annotation.</title>
        <authorList>
            <consortium name="The Broad Institute Genomics Platform"/>
            <consortium name="The Broad Institute Genome Sequencing Center for Infectious Disease"/>
            <person name="Wu L."/>
            <person name="Ma J."/>
        </authorList>
    </citation>
    <scope>NUCLEOTIDE SEQUENCE [LARGE SCALE GENOMIC DNA]</scope>
    <source>
        <strain evidence="10">NBRC 112299</strain>
    </source>
</reference>
<evidence type="ECO:0000256" key="5">
    <source>
        <dbReference type="ARBA" id="ARBA00022989"/>
    </source>
</evidence>
<protein>
    <recommendedName>
        <fullName evidence="11">Lycopene cyclase domain-containing protein</fullName>
    </recommendedName>
</protein>
<evidence type="ECO:0000256" key="1">
    <source>
        <dbReference type="ARBA" id="ARBA00004141"/>
    </source>
</evidence>
<keyword evidence="5 8" id="KW-1133">Transmembrane helix</keyword>
<evidence type="ECO:0000256" key="3">
    <source>
        <dbReference type="ARBA" id="ARBA00022692"/>
    </source>
</evidence>
<keyword evidence="6 8" id="KW-0472">Membrane</keyword>
<accession>A0ABQ6IG58</accession>